<dbReference type="InterPro" id="IPR025324">
    <property type="entry name" value="DUF4230"/>
</dbReference>
<feature type="transmembrane region" description="Helical" evidence="1">
    <location>
        <begin position="29"/>
        <end position="52"/>
    </location>
</feature>
<keyword evidence="1" id="KW-1133">Transmembrane helix</keyword>
<reference evidence="2" key="2">
    <citation type="submission" date="2024-02" db="EMBL/GenBank/DDBJ databases">
        <authorList>
            <person name="Prathaban M."/>
            <person name="Mythili R."/>
            <person name="Sharmila Devi N."/>
            <person name="Sobanaa M."/>
            <person name="Prathiviraj R."/>
            <person name="Selvin J."/>
        </authorList>
    </citation>
    <scope>NUCLEOTIDE SEQUENCE</scope>
    <source>
        <strain evidence="2">MP1014</strain>
    </source>
</reference>
<accession>A0ABU7Z8K0</accession>
<proteinExistence type="predicted"/>
<name>A0ABU7Z8K0_9MICO</name>
<evidence type="ECO:0000256" key="1">
    <source>
        <dbReference type="SAM" id="Phobius"/>
    </source>
</evidence>
<comment type="caution">
    <text evidence="2">The sequence shown here is derived from an EMBL/GenBank/DDBJ whole genome shotgun (WGS) entry which is preliminary data.</text>
</comment>
<protein>
    <submittedName>
        <fullName evidence="2">DUF4230 domain-containing protein</fullName>
    </submittedName>
</protein>
<dbReference type="RefSeq" id="WP_332902326.1">
    <property type="nucleotide sequence ID" value="NZ_JBAGLP010000118.1"/>
</dbReference>
<gene>
    <name evidence="2" type="ORF">V5O49_11305</name>
</gene>
<sequence length="244" mass="26159">MPEKSSVADTEPVVAKDPPRSRAGGFVRAFLGTLLGMVAALVLLGAVAWGAVRSEAISLPAALNPFQTEEVDRSEPPVLVSIQNLARFVAAQGSYQVVLDLEQDTKYVPDWLMGERTIFLADGSVEVYVDFRELTEDSVIVSEDGSTATVMLPEPALAEPRIDLEQSRALSESRGLINRAEDFFADDVGSRQETLLKAEGLLTEAAEASGLTNRAEENTRKTLEGLLGGLGYETVEVVFEGSAG</sequence>
<dbReference type="EMBL" id="JBAGLP010000118">
    <property type="protein sequence ID" value="MEG3615712.1"/>
    <property type="molecule type" value="Genomic_DNA"/>
</dbReference>
<organism evidence="2 3">
    <name type="scientific">Isoptericola haloaureus</name>
    <dbReference type="NCBI Taxonomy" id="1542902"/>
    <lineage>
        <taxon>Bacteria</taxon>
        <taxon>Bacillati</taxon>
        <taxon>Actinomycetota</taxon>
        <taxon>Actinomycetes</taxon>
        <taxon>Micrococcales</taxon>
        <taxon>Promicromonosporaceae</taxon>
        <taxon>Isoptericola</taxon>
    </lineage>
</organism>
<evidence type="ECO:0000313" key="2">
    <source>
        <dbReference type="EMBL" id="MEG3615712.1"/>
    </source>
</evidence>
<reference evidence="2" key="1">
    <citation type="journal article" date="2024" name="Antonie Van Leeuwenhoek">
        <title>Isoptericola haloaureus sp. nov., a dimorphic actinobacterium isolated from mangrove sediments of southeast India, implicating biosaline agricultural significance through nitrogen fixation and salt tolerance genes.</title>
        <authorList>
            <person name="Prathaban M."/>
            <person name="Prathiviraj R."/>
            <person name="Ravichandran M."/>
            <person name="Natarajan S.D."/>
            <person name="Sobanaa M."/>
            <person name="Hari Krishna Kumar S."/>
            <person name="Chandrasekar V."/>
            <person name="Selvin J."/>
        </authorList>
    </citation>
    <scope>NUCLEOTIDE SEQUENCE</scope>
    <source>
        <strain evidence="2">MP1014</strain>
    </source>
</reference>
<keyword evidence="1" id="KW-0472">Membrane</keyword>
<dbReference type="Pfam" id="PF14014">
    <property type="entry name" value="DUF4230"/>
    <property type="match status" value="1"/>
</dbReference>
<keyword evidence="3" id="KW-1185">Reference proteome</keyword>
<dbReference type="Proteomes" id="UP001310387">
    <property type="component" value="Unassembled WGS sequence"/>
</dbReference>
<keyword evidence="1" id="KW-0812">Transmembrane</keyword>
<evidence type="ECO:0000313" key="3">
    <source>
        <dbReference type="Proteomes" id="UP001310387"/>
    </source>
</evidence>